<sequence length="325" mass="38457">MVSNFQKIEDKKEWQNLLGKVLFKTFFHSWEWEEFLESQFPWMKFEHYKWKNEALLSLAKTEKKLISHPFCEYGGPLPLVKDIDGQVFQQDLFEEFKAPFKISFHPYLLNYFKGFDVRDSLRETYLLEGISNLNVETVGDRNRHRQKNKAMESGLTVEKCKTENDLKTLYDFYVRSLKKHKALVYPFSFFKFFLDSPSDEILLVKRGEKTVGGNVFLLCDKIIHSFLCGFDEKYLKLGAHTLVLWSELKRKHQEGFETFDFGAVRKGSSIGDFKNRWGAAAFPIFELKNYPGESKLKDSFLRDVWKYLPSFVIKRISPYLLKYKL</sequence>
<dbReference type="InterPro" id="IPR050644">
    <property type="entry name" value="PG_Glycine_Bridge_Synth"/>
</dbReference>
<dbReference type="Gene3D" id="3.40.630.30">
    <property type="match status" value="1"/>
</dbReference>
<gene>
    <name evidence="2" type="ORF">A2896_00410</name>
</gene>
<dbReference type="Pfam" id="PF13480">
    <property type="entry name" value="Acetyltransf_6"/>
    <property type="match status" value="1"/>
</dbReference>
<feature type="domain" description="BioF2-like acetyltransferase" evidence="1">
    <location>
        <begin position="141"/>
        <end position="263"/>
    </location>
</feature>
<dbReference type="EMBL" id="MHMH01000016">
    <property type="protein sequence ID" value="OGZ24193.1"/>
    <property type="molecule type" value="Genomic_DNA"/>
</dbReference>
<protein>
    <recommendedName>
        <fullName evidence="1">BioF2-like acetyltransferase domain-containing protein</fullName>
    </recommendedName>
</protein>
<dbReference type="SUPFAM" id="SSF55729">
    <property type="entry name" value="Acyl-CoA N-acyltransferases (Nat)"/>
    <property type="match status" value="1"/>
</dbReference>
<dbReference type="PANTHER" id="PTHR36174">
    <property type="entry name" value="LIPID II:GLYCINE GLYCYLTRANSFERASE"/>
    <property type="match status" value="1"/>
</dbReference>
<dbReference type="InterPro" id="IPR016181">
    <property type="entry name" value="Acyl_CoA_acyltransferase"/>
</dbReference>
<comment type="caution">
    <text evidence="2">The sequence shown here is derived from an EMBL/GenBank/DDBJ whole genome shotgun (WGS) entry which is preliminary data.</text>
</comment>
<evidence type="ECO:0000313" key="3">
    <source>
        <dbReference type="Proteomes" id="UP000178647"/>
    </source>
</evidence>
<accession>A0A1G2EEH3</accession>
<dbReference type="STRING" id="1801672.A2896_00410"/>
<dbReference type="InterPro" id="IPR038740">
    <property type="entry name" value="BioF2-like_GNAT_dom"/>
</dbReference>
<organism evidence="2 3">
    <name type="scientific">Candidatus Nealsonbacteria bacterium RIFCSPLOWO2_01_FULL_43_32</name>
    <dbReference type="NCBI Taxonomy" id="1801672"/>
    <lineage>
        <taxon>Bacteria</taxon>
        <taxon>Candidatus Nealsoniibacteriota</taxon>
    </lineage>
</organism>
<proteinExistence type="predicted"/>
<evidence type="ECO:0000259" key="1">
    <source>
        <dbReference type="Pfam" id="PF13480"/>
    </source>
</evidence>
<reference evidence="2 3" key="1">
    <citation type="journal article" date="2016" name="Nat. Commun.">
        <title>Thousands of microbial genomes shed light on interconnected biogeochemical processes in an aquifer system.</title>
        <authorList>
            <person name="Anantharaman K."/>
            <person name="Brown C.T."/>
            <person name="Hug L.A."/>
            <person name="Sharon I."/>
            <person name="Castelle C.J."/>
            <person name="Probst A.J."/>
            <person name="Thomas B.C."/>
            <person name="Singh A."/>
            <person name="Wilkins M.J."/>
            <person name="Karaoz U."/>
            <person name="Brodie E.L."/>
            <person name="Williams K.H."/>
            <person name="Hubbard S.S."/>
            <person name="Banfield J.F."/>
        </authorList>
    </citation>
    <scope>NUCLEOTIDE SEQUENCE [LARGE SCALE GENOMIC DNA]</scope>
</reference>
<dbReference type="Proteomes" id="UP000178647">
    <property type="component" value="Unassembled WGS sequence"/>
</dbReference>
<name>A0A1G2EEH3_9BACT</name>
<dbReference type="PANTHER" id="PTHR36174:SF1">
    <property type="entry name" value="LIPID II:GLYCINE GLYCYLTRANSFERASE"/>
    <property type="match status" value="1"/>
</dbReference>
<evidence type="ECO:0000313" key="2">
    <source>
        <dbReference type="EMBL" id="OGZ24193.1"/>
    </source>
</evidence>
<dbReference type="AlphaFoldDB" id="A0A1G2EEH3"/>